<sequence length="468" mass="51386">MDDESSIGGRRRYVRAGSGPTTNIRLHLRASNLPNKIGLGHQQPDVLAGWDISSRTDWDISSRTSSLEYRSEEEQIWEAMQRSAEPLPIRAGEWQGESTVSSLSPPVVVVDDIDRVRWASNLPSSMPILTQEQPDSLARVWWRTPAQLQQQQFQQQQLRGIFRDNGDGPLPPPVPPPYFDDSFVARVSQGTVGWAMDGDETEIVYDSSNPKWATTFVARYEHGTQLLLFVEVSVVSAAVSARGIGRNDVHASTMQGVKSLGRVAFDIGEVLASTNKVIAHKLRNGSVVYARVELESPSDYSQKRSLSLPSSLGGGLFSSCDGDIDETTYEGGACLYQSSVGQTAQALDDKPSARENSREATLKQCNVNPPIKDTVDRGIGRGRLLKKLGTAAKDFKEKCSEIDEKRAKEGMLNLGDATKQLVKNLSGRDRNHGPAGPLSCVIDGKTSSQNKVGRKTWLVLDFEDMDEI</sequence>
<name>A0ABD3SRJ2_9STRA</name>
<dbReference type="EMBL" id="JALLPB020000008">
    <property type="protein sequence ID" value="KAL3827078.1"/>
    <property type="molecule type" value="Genomic_DNA"/>
</dbReference>
<dbReference type="AlphaFoldDB" id="A0ABD3SRJ2"/>
<comment type="caution">
    <text evidence="1">The sequence shown here is derived from an EMBL/GenBank/DDBJ whole genome shotgun (WGS) entry which is preliminary data.</text>
</comment>
<reference evidence="1 2" key="1">
    <citation type="submission" date="2024-10" db="EMBL/GenBank/DDBJ databases">
        <title>Updated reference genomes for cyclostephanoid diatoms.</title>
        <authorList>
            <person name="Roberts W.R."/>
            <person name="Alverson A.J."/>
        </authorList>
    </citation>
    <scope>NUCLEOTIDE SEQUENCE [LARGE SCALE GENOMIC DNA]</scope>
    <source>
        <strain evidence="1 2">AJA228-03</strain>
    </source>
</reference>
<keyword evidence="2" id="KW-1185">Reference proteome</keyword>
<accession>A0ABD3SRJ2</accession>
<dbReference type="Proteomes" id="UP001530377">
    <property type="component" value="Unassembled WGS sequence"/>
</dbReference>
<gene>
    <name evidence="1" type="ORF">ACHAXA_002313</name>
</gene>
<proteinExistence type="predicted"/>
<evidence type="ECO:0000313" key="1">
    <source>
        <dbReference type="EMBL" id="KAL3827078.1"/>
    </source>
</evidence>
<evidence type="ECO:0000313" key="2">
    <source>
        <dbReference type="Proteomes" id="UP001530377"/>
    </source>
</evidence>
<protein>
    <submittedName>
        <fullName evidence="1">Uncharacterized protein</fullName>
    </submittedName>
</protein>
<organism evidence="1 2">
    <name type="scientific">Cyclostephanos tholiformis</name>
    <dbReference type="NCBI Taxonomy" id="382380"/>
    <lineage>
        <taxon>Eukaryota</taxon>
        <taxon>Sar</taxon>
        <taxon>Stramenopiles</taxon>
        <taxon>Ochrophyta</taxon>
        <taxon>Bacillariophyta</taxon>
        <taxon>Coscinodiscophyceae</taxon>
        <taxon>Thalassiosirophycidae</taxon>
        <taxon>Stephanodiscales</taxon>
        <taxon>Stephanodiscaceae</taxon>
        <taxon>Cyclostephanos</taxon>
    </lineage>
</organism>